<name>A0A6P5NLU5_ARADU</name>
<keyword evidence="2" id="KW-1185">Reference proteome</keyword>
<dbReference type="PANTHER" id="PTHR44259">
    <property type="entry name" value="OS07G0183000 PROTEIN-RELATED"/>
    <property type="match status" value="1"/>
</dbReference>
<sequence length="405" mass="47050">MAEIDRWWNLHPDLLYQITEHLYFYDDYIRLRLVCKEWNSKLSSIPHHKRNPWLLLPGTTHDSSLNHILDKEQIYHVMFPDFDINDNLIYGSGYGWLITVVISNGAIRMLNPFTKSHLDLPPISTFPDVVRYHRDWWHVGEYVLVELSDGSIYTIDAISFHKYEIWKIVISSPPDNEDFMAVAIYGECGNLAVCKLNDKRWTDIPMEEISPLFQDVIFFQDKIYAVDFDTNLYEFDKKVIMDELGKKPRPQLVPLLTSIGGICEPPPPAKLATHYNCSMNKYVIGCVDGSLLMIVKHDDWAMKMLHICNKFDVFKLTKNSKEWSRIHSLEDYAVMIGYNSSVQMFPGKSPYCKANHIYYTDNQVVLHTPGEPSLQDMGILNLEDTKTNKILPNVEWVCPPTWLLP</sequence>
<reference evidence="2" key="1">
    <citation type="journal article" date="2016" name="Nat. Genet.">
        <title>The genome sequences of Arachis duranensis and Arachis ipaensis, the diploid ancestors of cultivated peanut.</title>
        <authorList>
            <person name="Bertioli D.J."/>
            <person name="Cannon S.B."/>
            <person name="Froenicke L."/>
            <person name="Huang G."/>
            <person name="Farmer A.D."/>
            <person name="Cannon E.K."/>
            <person name="Liu X."/>
            <person name="Gao D."/>
            <person name="Clevenger J."/>
            <person name="Dash S."/>
            <person name="Ren L."/>
            <person name="Moretzsohn M.C."/>
            <person name="Shirasawa K."/>
            <person name="Huang W."/>
            <person name="Vidigal B."/>
            <person name="Abernathy B."/>
            <person name="Chu Y."/>
            <person name="Niederhuth C.E."/>
            <person name="Umale P."/>
            <person name="Araujo A.C."/>
            <person name="Kozik A."/>
            <person name="Kim K.D."/>
            <person name="Burow M.D."/>
            <person name="Varshney R.K."/>
            <person name="Wang X."/>
            <person name="Zhang X."/>
            <person name="Barkley N."/>
            <person name="Guimaraes P.M."/>
            <person name="Isobe S."/>
            <person name="Guo B."/>
            <person name="Liao B."/>
            <person name="Stalker H.T."/>
            <person name="Schmitz R.J."/>
            <person name="Scheffler B.E."/>
            <person name="Leal-Bertioli S.C."/>
            <person name="Xun X."/>
            <person name="Jackson S.A."/>
            <person name="Michelmore R."/>
            <person name="Ozias-Akins P."/>
        </authorList>
    </citation>
    <scope>NUCLEOTIDE SEQUENCE [LARGE SCALE GENOMIC DNA]</scope>
    <source>
        <strain evidence="2">cv. V14167</strain>
    </source>
</reference>
<dbReference type="Pfam" id="PF03478">
    <property type="entry name" value="Beta-prop_KIB1-4"/>
    <property type="match status" value="1"/>
</dbReference>
<evidence type="ECO:0000313" key="3">
    <source>
        <dbReference type="RefSeq" id="XP_020997500.1"/>
    </source>
</evidence>
<dbReference type="KEGG" id="adu:110280855"/>
<dbReference type="Proteomes" id="UP000515211">
    <property type="component" value="Chromosome 5"/>
</dbReference>
<protein>
    <submittedName>
        <fullName evidence="3">F-box protein At1g10110-like</fullName>
    </submittedName>
</protein>
<reference evidence="3" key="2">
    <citation type="submission" date="2025-08" db="UniProtKB">
        <authorList>
            <consortium name="RefSeq"/>
        </authorList>
    </citation>
    <scope>IDENTIFICATION</scope>
    <source>
        <tissue evidence="3">Whole plant</tissue>
    </source>
</reference>
<dbReference type="RefSeq" id="XP_020997500.1">
    <property type="nucleotide sequence ID" value="XM_021141841.1"/>
</dbReference>
<dbReference type="InterPro" id="IPR050942">
    <property type="entry name" value="F-box_BR-signaling"/>
</dbReference>
<gene>
    <name evidence="3" type="primary">LOC110280855</name>
</gene>
<feature type="domain" description="KIB1-4 beta-propeller" evidence="1">
    <location>
        <begin position="70"/>
        <end position="378"/>
    </location>
</feature>
<dbReference type="AlphaFoldDB" id="A0A6P5NLU5"/>
<dbReference type="InterPro" id="IPR005174">
    <property type="entry name" value="KIB1-4_b-propeller"/>
</dbReference>
<dbReference type="GeneID" id="110280855"/>
<organism evidence="2 3">
    <name type="scientific">Arachis duranensis</name>
    <name type="common">Wild peanut</name>
    <dbReference type="NCBI Taxonomy" id="130453"/>
    <lineage>
        <taxon>Eukaryota</taxon>
        <taxon>Viridiplantae</taxon>
        <taxon>Streptophyta</taxon>
        <taxon>Embryophyta</taxon>
        <taxon>Tracheophyta</taxon>
        <taxon>Spermatophyta</taxon>
        <taxon>Magnoliopsida</taxon>
        <taxon>eudicotyledons</taxon>
        <taxon>Gunneridae</taxon>
        <taxon>Pentapetalae</taxon>
        <taxon>rosids</taxon>
        <taxon>fabids</taxon>
        <taxon>Fabales</taxon>
        <taxon>Fabaceae</taxon>
        <taxon>Papilionoideae</taxon>
        <taxon>50 kb inversion clade</taxon>
        <taxon>dalbergioids sensu lato</taxon>
        <taxon>Dalbergieae</taxon>
        <taxon>Pterocarpus clade</taxon>
        <taxon>Arachis</taxon>
    </lineage>
</organism>
<evidence type="ECO:0000259" key="1">
    <source>
        <dbReference type="Pfam" id="PF03478"/>
    </source>
</evidence>
<accession>A0A6P5NLU5</accession>
<evidence type="ECO:0000313" key="2">
    <source>
        <dbReference type="Proteomes" id="UP000515211"/>
    </source>
</evidence>
<proteinExistence type="predicted"/>